<dbReference type="Proteomes" id="UP001153954">
    <property type="component" value="Unassembled WGS sequence"/>
</dbReference>
<gene>
    <name evidence="2" type="ORF">EEDITHA_LOCUS10235</name>
</gene>
<protein>
    <recommendedName>
        <fullName evidence="1">HAT C-terminal dimerisation domain-containing protein</fullName>
    </recommendedName>
</protein>
<feature type="domain" description="HAT C-terminal dimerisation" evidence="1">
    <location>
        <begin position="69"/>
        <end position="139"/>
    </location>
</feature>
<proteinExistence type="predicted"/>
<evidence type="ECO:0000313" key="2">
    <source>
        <dbReference type="EMBL" id="CAH2094695.1"/>
    </source>
</evidence>
<keyword evidence="3" id="KW-1185">Reference proteome</keyword>
<dbReference type="AlphaFoldDB" id="A0AAU9UAC8"/>
<dbReference type="EMBL" id="CAKOGL010000014">
    <property type="protein sequence ID" value="CAH2094695.1"/>
    <property type="molecule type" value="Genomic_DNA"/>
</dbReference>
<evidence type="ECO:0000313" key="3">
    <source>
        <dbReference type="Proteomes" id="UP001153954"/>
    </source>
</evidence>
<sequence>MHVSELIPKHSNVFPEDNLPAYSLLTLHPHIMLQMSYQDFIKKTELFGSYYNLSGFLGKAELWYNMWEQKNMAQSELKEMELVALVKETQLFYPAIKQALHISLAQPCTTCTIESSFSTLRRVKTWLRSTMTENPLHDERA</sequence>
<name>A0AAU9UAC8_EUPED</name>
<reference evidence="2" key="1">
    <citation type="submission" date="2022-03" db="EMBL/GenBank/DDBJ databases">
        <authorList>
            <person name="Tunstrom K."/>
        </authorList>
    </citation>
    <scope>NUCLEOTIDE SEQUENCE</scope>
</reference>
<evidence type="ECO:0000259" key="1">
    <source>
        <dbReference type="Pfam" id="PF05699"/>
    </source>
</evidence>
<comment type="caution">
    <text evidence="2">The sequence shown here is derived from an EMBL/GenBank/DDBJ whole genome shotgun (WGS) entry which is preliminary data.</text>
</comment>
<dbReference type="GO" id="GO:0046983">
    <property type="term" value="F:protein dimerization activity"/>
    <property type="evidence" value="ECO:0007669"/>
    <property type="project" value="InterPro"/>
</dbReference>
<organism evidence="2 3">
    <name type="scientific">Euphydryas editha</name>
    <name type="common">Edith's checkerspot</name>
    <dbReference type="NCBI Taxonomy" id="104508"/>
    <lineage>
        <taxon>Eukaryota</taxon>
        <taxon>Metazoa</taxon>
        <taxon>Ecdysozoa</taxon>
        <taxon>Arthropoda</taxon>
        <taxon>Hexapoda</taxon>
        <taxon>Insecta</taxon>
        <taxon>Pterygota</taxon>
        <taxon>Neoptera</taxon>
        <taxon>Endopterygota</taxon>
        <taxon>Lepidoptera</taxon>
        <taxon>Glossata</taxon>
        <taxon>Ditrysia</taxon>
        <taxon>Papilionoidea</taxon>
        <taxon>Nymphalidae</taxon>
        <taxon>Nymphalinae</taxon>
        <taxon>Euphydryas</taxon>
    </lineage>
</organism>
<dbReference type="Pfam" id="PF05699">
    <property type="entry name" value="Dimer_Tnp_hAT"/>
    <property type="match status" value="1"/>
</dbReference>
<dbReference type="InterPro" id="IPR008906">
    <property type="entry name" value="HATC_C_dom"/>
</dbReference>
<accession>A0AAU9UAC8</accession>